<feature type="region of interest" description="Disordered" evidence="1">
    <location>
        <begin position="1"/>
        <end position="41"/>
    </location>
</feature>
<evidence type="ECO:0000313" key="3">
    <source>
        <dbReference type="Proteomes" id="UP000001351"/>
    </source>
</evidence>
<accession>E3FMH5</accession>
<sequence length="398" mass="43158">MSGPARAQEGGRPRHACPPGRRGSATQSPARPRARASPFIPGTLRASRGLTTFAPMSQGASVWAVMFTVALWALPSRAEMLEIHRSLGPPPSMPDRPSFEELLFSFADPDRALEGGFIAPSLSLAVRSRAWAFVPSGSHGQRDALKALSQPARDVTLSELPAGRHLASFLSLGPDGEQLRVRDLGLRLSRSDSALQKGLNSALDYLHIPKPVAVVSASVVALGLIHQFGTAQATHLGMSPTVSGSFLKKRLNTSLKLQSEPRFQNARADIAARFQLPELPLPALRIEQFEIGGAATRTPEGLLLDTRWTNLRGRLSWLELSVGVHSSRAEPNLWTDFETGVQQEHYSVRAVLSRQWKTARSRLLATATLRTGPVLSGLFLGNQDYVRNTFGLVSMGSF</sequence>
<keyword evidence="3" id="KW-1185">Reference proteome</keyword>
<reference evidence="2 3" key="1">
    <citation type="journal article" date="2011" name="Mol. Biol. Evol.">
        <title>Comparative genomic analysis of fruiting body formation in Myxococcales.</title>
        <authorList>
            <person name="Huntley S."/>
            <person name="Hamann N."/>
            <person name="Wegener-Feldbrugge S."/>
            <person name="Treuner-Lange A."/>
            <person name="Kube M."/>
            <person name="Reinhardt R."/>
            <person name="Klages S."/>
            <person name="Muller R."/>
            <person name="Ronning C.M."/>
            <person name="Nierman W.C."/>
            <person name="Sogaard-Andersen L."/>
        </authorList>
    </citation>
    <scope>NUCLEOTIDE SEQUENCE [LARGE SCALE GENOMIC DNA]</scope>
    <source>
        <strain evidence="2 3">DW4/3-1</strain>
    </source>
</reference>
<gene>
    <name evidence="2" type="ordered locus">STAUR_2770</name>
</gene>
<dbReference type="KEGG" id="sur:STAUR_2770"/>
<dbReference type="Proteomes" id="UP000001351">
    <property type="component" value="Chromosome"/>
</dbReference>
<evidence type="ECO:0000313" key="2">
    <source>
        <dbReference type="EMBL" id="ADO70568.1"/>
    </source>
</evidence>
<organism evidence="2 3">
    <name type="scientific">Stigmatella aurantiaca (strain DW4/3-1)</name>
    <dbReference type="NCBI Taxonomy" id="378806"/>
    <lineage>
        <taxon>Bacteria</taxon>
        <taxon>Pseudomonadati</taxon>
        <taxon>Myxococcota</taxon>
        <taxon>Myxococcia</taxon>
        <taxon>Myxococcales</taxon>
        <taxon>Cystobacterineae</taxon>
        <taxon>Archangiaceae</taxon>
        <taxon>Stigmatella</taxon>
    </lineage>
</organism>
<evidence type="ECO:0000256" key="1">
    <source>
        <dbReference type="SAM" id="MobiDB-lite"/>
    </source>
</evidence>
<dbReference type="EMBL" id="CP002271">
    <property type="protein sequence ID" value="ADO70568.1"/>
    <property type="molecule type" value="Genomic_DNA"/>
</dbReference>
<dbReference type="AlphaFoldDB" id="E3FMH5"/>
<protein>
    <submittedName>
        <fullName evidence="2">Uncharacterized protein</fullName>
    </submittedName>
</protein>
<proteinExistence type="predicted"/>
<name>E3FMH5_STIAD</name>
<dbReference type="HOGENOM" id="CLU_692437_0_0_7"/>